<accession>A0AAE1PXG9</accession>
<reference evidence="1" key="1">
    <citation type="submission" date="2023-11" db="EMBL/GenBank/DDBJ databases">
        <title>Genome assemblies of two species of porcelain crab, Petrolisthes cinctipes and Petrolisthes manimaculis (Anomura: Porcellanidae).</title>
        <authorList>
            <person name="Angst P."/>
        </authorList>
    </citation>
    <scope>NUCLEOTIDE SEQUENCE</scope>
    <source>
        <strain evidence="1">PB745_02</strain>
        <tissue evidence="1">Gill</tissue>
    </source>
</reference>
<gene>
    <name evidence="1" type="ORF">Pmani_012642</name>
</gene>
<comment type="caution">
    <text evidence="1">The sequence shown here is derived from an EMBL/GenBank/DDBJ whole genome shotgun (WGS) entry which is preliminary data.</text>
</comment>
<organism evidence="1 2">
    <name type="scientific">Petrolisthes manimaculis</name>
    <dbReference type="NCBI Taxonomy" id="1843537"/>
    <lineage>
        <taxon>Eukaryota</taxon>
        <taxon>Metazoa</taxon>
        <taxon>Ecdysozoa</taxon>
        <taxon>Arthropoda</taxon>
        <taxon>Crustacea</taxon>
        <taxon>Multicrustacea</taxon>
        <taxon>Malacostraca</taxon>
        <taxon>Eumalacostraca</taxon>
        <taxon>Eucarida</taxon>
        <taxon>Decapoda</taxon>
        <taxon>Pleocyemata</taxon>
        <taxon>Anomura</taxon>
        <taxon>Galatheoidea</taxon>
        <taxon>Porcellanidae</taxon>
        <taxon>Petrolisthes</taxon>
    </lineage>
</organism>
<dbReference type="EMBL" id="JAWZYT010001043">
    <property type="protein sequence ID" value="KAK4316133.1"/>
    <property type="molecule type" value="Genomic_DNA"/>
</dbReference>
<protein>
    <submittedName>
        <fullName evidence="1">Uncharacterized protein</fullName>
    </submittedName>
</protein>
<dbReference type="AlphaFoldDB" id="A0AAE1PXG9"/>
<dbReference type="Proteomes" id="UP001292094">
    <property type="component" value="Unassembled WGS sequence"/>
</dbReference>
<proteinExistence type="predicted"/>
<sequence>MGGWKPGPSTAWVYELNRGGLLGSTPFFKLPPSPPPSSCSPLPSMACPMDTSSLPSDKVNSADSSNLMLVW</sequence>
<name>A0AAE1PXG9_9EUCA</name>
<keyword evidence="2" id="KW-1185">Reference proteome</keyword>
<evidence type="ECO:0000313" key="1">
    <source>
        <dbReference type="EMBL" id="KAK4316133.1"/>
    </source>
</evidence>
<evidence type="ECO:0000313" key="2">
    <source>
        <dbReference type="Proteomes" id="UP001292094"/>
    </source>
</evidence>